<reference evidence="6 7" key="1">
    <citation type="submission" date="2014-04" db="EMBL/GenBank/DDBJ databases">
        <authorList>
            <consortium name="DOE Joint Genome Institute"/>
            <person name="Kuo A."/>
            <person name="Kohler A."/>
            <person name="Nagy L.G."/>
            <person name="Floudas D."/>
            <person name="Copeland A."/>
            <person name="Barry K.W."/>
            <person name="Cichocki N."/>
            <person name="Veneault-Fourrey C."/>
            <person name="LaButti K."/>
            <person name="Lindquist E.A."/>
            <person name="Lipzen A."/>
            <person name="Lundell T."/>
            <person name="Morin E."/>
            <person name="Murat C."/>
            <person name="Sun H."/>
            <person name="Tunlid A."/>
            <person name="Henrissat B."/>
            <person name="Grigoriev I.V."/>
            <person name="Hibbett D.S."/>
            <person name="Martin F."/>
            <person name="Nordberg H.P."/>
            <person name="Cantor M.N."/>
            <person name="Hua S.X."/>
        </authorList>
    </citation>
    <scope>NUCLEOTIDE SEQUENCE [LARGE SCALE GENOMIC DNA]</scope>
    <source>
        <strain evidence="6 7">LaAM-08-1</strain>
    </source>
</reference>
<evidence type="ECO:0000256" key="1">
    <source>
        <dbReference type="ARBA" id="ARBA00022723"/>
    </source>
</evidence>
<sequence>MSFTFNGREYNMDDWLREAVSLVELLAKNLKLLDPLPSDTDLTDAEEKEIQSQINAMLILPPFAILDFWSAFAAHHLGQLATSLRNLSRTTQPRAFSTLIQVLSLLPDPKTEPYFRKFIQSPQYADLPTIVADGFVQGIQWKRPSGPGQICGLIIHFLFWGNSTKGDDGKASIDADVRTKLAEKLGSLIGTPQFEQLPQIQRVDIERLHGILKCIQGMPEDHYLRSTRSYLEGQVDDCGRTSCDEEAVLICSKCKSVKYCGKKCQTWHWKNGHKLRCFQVAY</sequence>
<dbReference type="PROSITE" id="PS01360">
    <property type="entry name" value="ZF_MYND_1"/>
    <property type="match status" value="1"/>
</dbReference>
<evidence type="ECO:0000313" key="7">
    <source>
        <dbReference type="Proteomes" id="UP000054477"/>
    </source>
</evidence>
<keyword evidence="1" id="KW-0479">Metal-binding</keyword>
<name>A0A0C9XK70_9AGAR</name>
<evidence type="ECO:0000256" key="3">
    <source>
        <dbReference type="ARBA" id="ARBA00022833"/>
    </source>
</evidence>
<dbReference type="Gene3D" id="6.10.140.2220">
    <property type="match status" value="1"/>
</dbReference>
<dbReference type="PROSITE" id="PS50865">
    <property type="entry name" value="ZF_MYND_2"/>
    <property type="match status" value="1"/>
</dbReference>
<gene>
    <name evidence="6" type="ORF">K443DRAFT_223534</name>
</gene>
<keyword evidence="3" id="KW-0862">Zinc</keyword>
<dbReference type="STRING" id="1095629.A0A0C9XK70"/>
<protein>
    <recommendedName>
        <fullName evidence="5">MYND-type domain-containing protein</fullName>
    </recommendedName>
</protein>
<organism evidence="6 7">
    <name type="scientific">Laccaria amethystina LaAM-08-1</name>
    <dbReference type="NCBI Taxonomy" id="1095629"/>
    <lineage>
        <taxon>Eukaryota</taxon>
        <taxon>Fungi</taxon>
        <taxon>Dikarya</taxon>
        <taxon>Basidiomycota</taxon>
        <taxon>Agaricomycotina</taxon>
        <taxon>Agaricomycetes</taxon>
        <taxon>Agaricomycetidae</taxon>
        <taxon>Agaricales</taxon>
        <taxon>Agaricineae</taxon>
        <taxon>Hydnangiaceae</taxon>
        <taxon>Laccaria</taxon>
    </lineage>
</organism>
<reference evidence="7" key="2">
    <citation type="submission" date="2015-01" db="EMBL/GenBank/DDBJ databases">
        <title>Evolutionary Origins and Diversification of the Mycorrhizal Mutualists.</title>
        <authorList>
            <consortium name="DOE Joint Genome Institute"/>
            <consortium name="Mycorrhizal Genomics Consortium"/>
            <person name="Kohler A."/>
            <person name="Kuo A."/>
            <person name="Nagy L.G."/>
            <person name="Floudas D."/>
            <person name="Copeland A."/>
            <person name="Barry K.W."/>
            <person name="Cichocki N."/>
            <person name="Veneault-Fourrey C."/>
            <person name="LaButti K."/>
            <person name="Lindquist E.A."/>
            <person name="Lipzen A."/>
            <person name="Lundell T."/>
            <person name="Morin E."/>
            <person name="Murat C."/>
            <person name="Riley R."/>
            <person name="Ohm R."/>
            <person name="Sun H."/>
            <person name="Tunlid A."/>
            <person name="Henrissat B."/>
            <person name="Grigoriev I.V."/>
            <person name="Hibbett D.S."/>
            <person name="Martin F."/>
        </authorList>
    </citation>
    <scope>NUCLEOTIDE SEQUENCE [LARGE SCALE GENOMIC DNA]</scope>
    <source>
        <strain evidence="7">LaAM-08-1</strain>
    </source>
</reference>
<keyword evidence="2 4" id="KW-0863">Zinc-finger</keyword>
<dbReference type="Proteomes" id="UP000054477">
    <property type="component" value="Unassembled WGS sequence"/>
</dbReference>
<keyword evidence="7" id="KW-1185">Reference proteome</keyword>
<evidence type="ECO:0000256" key="4">
    <source>
        <dbReference type="PROSITE-ProRule" id="PRU00134"/>
    </source>
</evidence>
<dbReference type="GO" id="GO:0008270">
    <property type="term" value="F:zinc ion binding"/>
    <property type="evidence" value="ECO:0007669"/>
    <property type="project" value="UniProtKB-KW"/>
</dbReference>
<proteinExistence type="predicted"/>
<feature type="domain" description="MYND-type" evidence="5">
    <location>
        <begin position="235"/>
        <end position="277"/>
    </location>
</feature>
<dbReference type="AlphaFoldDB" id="A0A0C9XK70"/>
<evidence type="ECO:0000313" key="6">
    <source>
        <dbReference type="EMBL" id="KIJ97966.1"/>
    </source>
</evidence>
<dbReference type="EMBL" id="KN838679">
    <property type="protein sequence ID" value="KIJ97966.1"/>
    <property type="molecule type" value="Genomic_DNA"/>
</dbReference>
<evidence type="ECO:0000259" key="5">
    <source>
        <dbReference type="PROSITE" id="PS50865"/>
    </source>
</evidence>
<dbReference type="InterPro" id="IPR002893">
    <property type="entry name" value="Znf_MYND"/>
</dbReference>
<dbReference type="OrthoDB" id="341421at2759"/>
<dbReference type="SUPFAM" id="SSF144232">
    <property type="entry name" value="HIT/MYND zinc finger-like"/>
    <property type="match status" value="1"/>
</dbReference>
<dbReference type="HOGENOM" id="CLU_086444_0_0_1"/>
<accession>A0A0C9XK70</accession>
<dbReference type="Pfam" id="PF01753">
    <property type="entry name" value="zf-MYND"/>
    <property type="match status" value="1"/>
</dbReference>
<evidence type="ECO:0000256" key="2">
    <source>
        <dbReference type="ARBA" id="ARBA00022771"/>
    </source>
</evidence>